<evidence type="ECO:0000259" key="3">
    <source>
        <dbReference type="Pfam" id="PF01051"/>
    </source>
</evidence>
<evidence type="ECO:0000313" key="5">
    <source>
        <dbReference type="Proteomes" id="UP001202180"/>
    </source>
</evidence>
<dbReference type="RefSeq" id="WP_248480820.1">
    <property type="nucleotide sequence ID" value="NZ_JALPRF010000014.1"/>
</dbReference>
<proteinExistence type="inferred from homology"/>
<dbReference type="InterPro" id="IPR000525">
    <property type="entry name" value="Initiator_Rep_WH1"/>
</dbReference>
<evidence type="ECO:0000256" key="1">
    <source>
        <dbReference type="ARBA" id="ARBA00038283"/>
    </source>
</evidence>
<organism evidence="4 5">
    <name type="scientific">Spirosoma liriopis</name>
    <dbReference type="NCBI Taxonomy" id="2937440"/>
    <lineage>
        <taxon>Bacteria</taxon>
        <taxon>Pseudomonadati</taxon>
        <taxon>Bacteroidota</taxon>
        <taxon>Cytophagia</taxon>
        <taxon>Cytophagales</taxon>
        <taxon>Cytophagaceae</taxon>
        <taxon>Spirosoma</taxon>
    </lineage>
</organism>
<dbReference type="SUPFAM" id="SSF46785">
    <property type="entry name" value="Winged helix' DNA-binding domain"/>
    <property type="match status" value="2"/>
</dbReference>
<dbReference type="InterPro" id="IPR036390">
    <property type="entry name" value="WH_DNA-bd_sf"/>
</dbReference>
<evidence type="ECO:0000313" key="4">
    <source>
        <dbReference type="EMBL" id="MCK8495987.1"/>
    </source>
</evidence>
<comment type="caution">
    <text evidence="4">The sequence shown here is derived from an EMBL/GenBank/DDBJ whole genome shotgun (WGS) entry which is preliminary data.</text>
</comment>
<dbReference type="Gene3D" id="1.10.10.10">
    <property type="entry name" value="Winged helix-like DNA-binding domain superfamily/Winged helix DNA-binding domain"/>
    <property type="match status" value="2"/>
</dbReference>
<keyword evidence="5" id="KW-1185">Reference proteome</keyword>
<feature type="region of interest" description="Disordered" evidence="2">
    <location>
        <begin position="328"/>
        <end position="358"/>
    </location>
</feature>
<protein>
    <submittedName>
        <fullName evidence="4">Replication initiation protein</fullName>
    </submittedName>
</protein>
<feature type="domain" description="Initiator Rep protein WH1" evidence="3">
    <location>
        <begin position="20"/>
        <end position="164"/>
    </location>
</feature>
<sequence length="358" mass="41322">MSSQTEQLQIAFYPRPNNYQPNIITESRQEFTEMEKKIVVLAINQLRQIAQSWQKGQNVTLLIPYTELTDSHHGKISAAANTLNTKRIVYQNFSDPFEPEFDYIVPFPRVRSMILNGKRHLELLMLSEVVPSFIELGKRYTSYSLKLMLSLSSIYAQRMYEIIMMFYGRGQKEFTYEVSKLRTALNYPPEHDYYDFKRKALTVAQSELSQKIGLQFDFTPSLKNGKAVTELRFVVQSDQDLINNDVEVDLLTAQTMQPHEVVVIARNLIHDYKFTKKQQNQILEDIELMNTFIRLHTEFHHGKRVAKNPTAYMAQALGFGKADTKSEPLTKAATGRKGKPKVVKNLLTDTSDKPKRNA</sequence>
<dbReference type="Pfam" id="PF01051">
    <property type="entry name" value="Rep3_N"/>
    <property type="match status" value="1"/>
</dbReference>
<dbReference type="Pfam" id="PF21205">
    <property type="entry name" value="Rep3_C"/>
    <property type="match status" value="1"/>
</dbReference>
<gene>
    <name evidence="4" type="ORF">M0L20_29245</name>
</gene>
<comment type="similarity">
    <text evidence="1">Belongs to the initiator RepB protein family.</text>
</comment>
<dbReference type="Proteomes" id="UP001202180">
    <property type="component" value="Unassembled WGS sequence"/>
</dbReference>
<reference evidence="4 5" key="1">
    <citation type="submission" date="2022-04" db="EMBL/GenBank/DDBJ databases">
        <title>Spirosoma sp. strain RP8 genome sequencing and assembly.</title>
        <authorList>
            <person name="Jung Y."/>
        </authorList>
    </citation>
    <scope>NUCLEOTIDE SEQUENCE [LARGE SCALE GENOMIC DNA]</scope>
    <source>
        <strain evidence="4 5">RP8</strain>
    </source>
</reference>
<accession>A0ABT0HV52</accession>
<name>A0ABT0HV52_9BACT</name>
<dbReference type="InterPro" id="IPR036388">
    <property type="entry name" value="WH-like_DNA-bd_sf"/>
</dbReference>
<dbReference type="EMBL" id="JALPRF010000014">
    <property type="protein sequence ID" value="MCK8495987.1"/>
    <property type="molecule type" value="Genomic_DNA"/>
</dbReference>
<evidence type="ECO:0000256" key="2">
    <source>
        <dbReference type="SAM" id="MobiDB-lite"/>
    </source>
</evidence>